<comment type="caution">
    <text evidence="1">The sequence shown here is derived from an EMBL/GenBank/DDBJ whole genome shotgun (WGS) entry which is preliminary data.</text>
</comment>
<organism evidence="1 2">
    <name type="scientific">Methanoculleus taiwanensis</name>
    <dbReference type="NCBI Taxonomy" id="1550565"/>
    <lineage>
        <taxon>Archaea</taxon>
        <taxon>Methanobacteriati</taxon>
        <taxon>Methanobacteriota</taxon>
        <taxon>Stenosarchaea group</taxon>
        <taxon>Methanomicrobia</taxon>
        <taxon>Methanomicrobiales</taxon>
        <taxon>Methanomicrobiaceae</taxon>
        <taxon>Methanoculleus</taxon>
    </lineage>
</organism>
<evidence type="ECO:0000313" key="2">
    <source>
        <dbReference type="Proteomes" id="UP000290932"/>
    </source>
</evidence>
<reference evidence="1 2" key="1">
    <citation type="journal article" date="2015" name="Int. J. Syst. Evol. Microbiol.">
        <title>Methanoculleus taiwanensis sp. nov., a methanogen isolated from deep marine sediment at the deformation front area near Taiwan.</title>
        <authorList>
            <person name="Weng C.Y."/>
            <person name="Chen S.C."/>
            <person name="Lai M.C."/>
            <person name="Wu S.Y."/>
            <person name="Lin S."/>
            <person name="Yang T.F."/>
            <person name="Chen P.C."/>
        </authorList>
    </citation>
    <scope>NUCLEOTIDE SEQUENCE [LARGE SCALE GENOMIC DNA]</scope>
    <source>
        <strain evidence="1 2">CYW4</strain>
    </source>
</reference>
<gene>
    <name evidence="1" type="ORF">ABH15_09490</name>
</gene>
<proteinExistence type="predicted"/>
<dbReference type="AlphaFoldDB" id="A0A498H328"/>
<dbReference type="EMBL" id="LHQS01000002">
    <property type="protein sequence ID" value="RXE56334.1"/>
    <property type="molecule type" value="Genomic_DNA"/>
</dbReference>
<name>A0A498H328_9EURY</name>
<sequence>MRPAGMGSGETGVPVCMEAGSLYRQFPGIVTDLRSWREEKPRRSVIPDTAFSGTHRISLHLSCCTSVFTPAGRWLHLFLGSGFLPAPHCCVQFSSAVRFRRASRTACISGRTV</sequence>
<accession>A0A498H328</accession>
<protein>
    <submittedName>
        <fullName evidence="1">Uncharacterized protein</fullName>
    </submittedName>
</protein>
<dbReference type="Proteomes" id="UP000290932">
    <property type="component" value="Unassembled WGS sequence"/>
</dbReference>
<keyword evidence="2" id="KW-1185">Reference proteome</keyword>
<evidence type="ECO:0000313" key="1">
    <source>
        <dbReference type="EMBL" id="RXE56334.1"/>
    </source>
</evidence>